<name>A0A061BQ20_RHOTO</name>
<dbReference type="PROSITE" id="PS50097">
    <property type="entry name" value="BTB"/>
    <property type="match status" value="1"/>
</dbReference>
<organism evidence="2">
    <name type="scientific">Rhodotorula toruloides</name>
    <name type="common">Yeast</name>
    <name type="synonym">Rhodosporidium toruloides</name>
    <dbReference type="NCBI Taxonomy" id="5286"/>
    <lineage>
        <taxon>Eukaryota</taxon>
        <taxon>Fungi</taxon>
        <taxon>Dikarya</taxon>
        <taxon>Basidiomycota</taxon>
        <taxon>Pucciniomycotina</taxon>
        <taxon>Microbotryomycetes</taxon>
        <taxon>Sporidiobolales</taxon>
        <taxon>Sporidiobolaceae</taxon>
        <taxon>Rhodotorula</taxon>
    </lineage>
</organism>
<dbReference type="AlphaFoldDB" id="A0A061BQ20"/>
<dbReference type="EMBL" id="LK052958">
    <property type="protein sequence ID" value="CDR49139.1"/>
    <property type="molecule type" value="Genomic_DNA"/>
</dbReference>
<evidence type="ECO:0000259" key="1">
    <source>
        <dbReference type="PROSITE" id="PS50097"/>
    </source>
</evidence>
<sequence length="271" mass="30644">MAKQITLYTSDSPAKHLTVSRAVLAAHSTVFRDLLSIPTSAPDVSDPAHKDCSVAVAETEAEIKPFLSILTGEFDEPLELSEEEWKDVARLADKYDSKVVRGLVENKVRTLTDDESADFALNLAYNTRDRALLTDAAFRVLRLEDANLKLLVEERKSLTEPIKQDLARWKPMLREHARKIGYHDAPEYWSSCGSGSCTKVHAELAWYRGVHHALAADPSAEKSFAPFRRKIEEAAGHWEVRLCASHREALRREAMDFEEEVYRKTAPPFPR</sequence>
<dbReference type="InterPro" id="IPR011333">
    <property type="entry name" value="SKP1/BTB/POZ_sf"/>
</dbReference>
<evidence type="ECO:0000313" key="2">
    <source>
        <dbReference type="EMBL" id="CDR49139.1"/>
    </source>
</evidence>
<feature type="domain" description="BTB" evidence="1">
    <location>
        <begin position="3"/>
        <end position="82"/>
    </location>
</feature>
<reference evidence="2" key="1">
    <citation type="journal article" date="2014" name="Genome Announc.">
        <title>Draft genome sequence of Rhodosporidium toruloides CECT1137, an oleaginous yeast of biotechnological interest.</title>
        <authorList>
            <person name="Morin N."/>
            <person name="Calcas X."/>
            <person name="Devillers H."/>
            <person name="Durrens P."/>
            <person name="Sherman D.J."/>
            <person name="Nicaud J.-M."/>
            <person name="Neuveglise C."/>
        </authorList>
    </citation>
    <scope>NUCLEOTIDE SEQUENCE</scope>
    <source>
        <strain evidence="2">CECT1137</strain>
    </source>
</reference>
<dbReference type="Gene3D" id="3.30.710.10">
    <property type="entry name" value="Potassium Channel Kv1.1, Chain A"/>
    <property type="match status" value="1"/>
</dbReference>
<proteinExistence type="predicted"/>
<dbReference type="Pfam" id="PF00651">
    <property type="entry name" value="BTB"/>
    <property type="match status" value="1"/>
</dbReference>
<protein>
    <submittedName>
        <fullName evidence="2">RHTO0S23e01486g1_1</fullName>
    </submittedName>
</protein>
<accession>A0A061BQ20</accession>
<dbReference type="InterPro" id="IPR000210">
    <property type="entry name" value="BTB/POZ_dom"/>
</dbReference>
<dbReference type="OrthoDB" id="2520701at2759"/>
<gene>
    <name evidence="2" type="ORF">RHTO0S_23e01486g</name>
</gene>